<gene>
    <name evidence="8" type="ORF">DILT_LOCUS8262</name>
</gene>
<reference evidence="8 9" key="1">
    <citation type="submission" date="2018-11" db="EMBL/GenBank/DDBJ databases">
        <authorList>
            <consortium name="Pathogen Informatics"/>
        </authorList>
    </citation>
    <scope>NUCLEOTIDE SEQUENCE [LARGE SCALE GENOMIC DNA]</scope>
</reference>
<organism evidence="8 9">
    <name type="scientific">Dibothriocephalus latus</name>
    <name type="common">Fish tapeworm</name>
    <name type="synonym">Diphyllobothrium latum</name>
    <dbReference type="NCBI Taxonomy" id="60516"/>
    <lineage>
        <taxon>Eukaryota</taxon>
        <taxon>Metazoa</taxon>
        <taxon>Spiralia</taxon>
        <taxon>Lophotrochozoa</taxon>
        <taxon>Platyhelminthes</taxon>
        <taxon>Cestoda</taxon>
        <taxon>Eucestoda</taxon>
        <taxon>Diphyllobothriidea</taxon>
        <taxon>Diphyllobothriidae</taxon>
        <taxon>Dibothriocephalus</taxon>
    </lineage>
</organism>
<evidence type="ECO:0000313" key="9">
    <source>
        <dbReference type="Proteomes" id="UP000281553"/>
    </source>
</evidence>
<protein>
    <recommendedName>
        <fullName evidence="7">SMC hinge domain-containing protein</fullName>
    </recommendedName>
</protein>
<name>A0A3P7M281_DIBLA</name>
<dbReference type="GO" id="GO:0005524">
    <property type="term" value="F:ATP binding"/>
    <property type="evidence" value="ECO:0007669"/>
    <property type="project" value="InterPro"/>
</dbReference>
<feature type="region of interest" description="Disordered" evidence="6">
    <location>
        <begin position="185"/>
        <end position="205"/>
    </location>
</feature>
<sequence>MYTIIEHAEKWTKYCHLSSVVKKGVVLSVLSKRTELHLFRLYYNEVDTKHIREELKLREEQIEKENSHRQNLEEEIREKRRELGKLHRDQAGIEQDIKKCLRLNLFPRKSLENARQLHSSHRQEMDQLSAEYARILELKEEYERQQNKKSQEQGRSLELEDSQLAEYHRLKQKVAEHTSHLSAQLDSLSREYDEQKDLSDGLERRKEEIENSLRLKQTEMNDNQKRLQKLTEFIESSHRSIAELTETEKSISEEVEMAARRIEEINAELESVICQIGEAKVERHESSRAAKKQELIENLKRLFAGVVSKQCYNRRNSHFFLFTFVTCQKHGRLMEMCQPSHRRYQIAITKVLGKYMDGIVCDSEKTAKDCIQYMKDQRIEPETFLPLDFLDVKPVDEKLREINDPPNVHLVIDVITCDPVIAKKALQFACGNALVCETVEHARYVAYSMGERKKVIFYCVE</sequence>
<dbReference type="Gene3D" id="3.30.70.1620">
    <property type="match status" value="1"/>
</dbReference>
<evidence type="ECO:0000256" key="1">
    <source>
        <dbReference type="ARBA" id="ARBA00022618"/>
    </source>
</evidence>
<dbReference type="Pfam" id="PF06470">
    <property type="entry name" value="SMC_hinge"/>
    <property type="match status" value="1"/>
</dbReference>
<dbReference type="GO" id="GO:0005634">
    <property type="term" value="C:nucleus"/>
    <property type="evidence" value="ECO:0007669"/>
    <property type="project" value="TreeGrafter"/>
</dbReference>
<keyword evidence="1" id="KW-0132">Cell division</keyword>
<feature type="domain" description="SMC hinge" evidence="7">
    <location>
        <begin position="328"/>
        <end position="446"/>
    </location>
</feature>
<dbReference type="OrthoDB" id="413649at2759"/>
<dbReference type="PANTHER" id="PTHR18937">
    <property type="entry name" value="STRUCTURAL MAINTENANCE OF CHROMOSOMES SMC FAMILY MEMBER"/>
    <property type="match status" value="1"/>
</dbReference>
<evidence type="ECO:0000313" key="8">
    <source>
        <dbReference type="EMBL" id="VDN12431.1"/>
    </source>
</evidence>
<evidence type="ECO:0000256" key="3">
    <source>
        <dbReference type="ARBA" id="ARBA00023242"/>
    </source>
</evidence>
<keyword evidence="2" id="KW-0498">Mitosis</keyword>
<dbReference type="Gene3D" id="1.20.1060.20">
    <property type="match status" value="1"/>
</dbReference>
<evidence type="ECO:0000256" key="6">
    <source>
        <dbReference type="SAM" id="MobiDB-lite"/>
    </source>
</evidence>
<evidence type="ECO:0000256" key="5">
    <source>
        <dbReference type="SAM" id="Coils"/>
    </source>
</evidence>
<feature type="coiled-coil region" evidence="5">
    <location>
        <begin position="55"/>
        <end position="155"/>
    </location>
</feature>
<feature type="compositionally biased region" description="Basic and acidic residues" evidence="6">
    <location>
        <begin position="188"/>
        <end position="205"/>
    </location>
</feature>
<keyword evidence="3" id="KW-0539">Nucleus</keyword>
<dbReference type="AlphaFoldDB" id="A0A3P7M281"/>
<keyword evidence="5" id="KW-0175">Coiled coil</keyword>
<dbReference type="GO" id="GO:0003677">
    <property type="term" value="F:DNA binding"/>
    <property type="evidence" value="ECO:0007669"/>
    <property type="project" value="TreeGrafter"/>
</dbReference>
<dbReference type="GO" id="GO:0007062">
    <property type="term" value="P:sister chromatid cohesion"/>
    <property type="evidence" value="ECO:0007669"/>
    <property type="project" value="TreeGrafter"/>
</dbReference>
<dbReference type="GO" id="GO:0008278">
    <property type="term" value="C:cohesin complex"/>
    <property type="evidence" value="ECO:0007669"/>
    <property type="project" value="TreeGrafter"/>
</dbReference>
<dbReference type="EMBL" id="UYRU01053880">
    <property type="protein sequence ID" value="VDN12431.1"/>
    <property type="molecule type" value="Genomic_DNA"/>
</dbReference>
<dbReference type="Proteomes" id="UP000281553">
    <property type="component" value="Unassembled WGS sequence"/>
</dbReference>
<dbReference type="PANTHER" id="PTHR18937:SF12">
    <property type="entry name" value="STRUCTURAL MAINTENANCE OF CHROMOSOMES PROTEIN"/>
    <property type="match status" value="1"/>
</dbReference>
<dbReference type="InterPro" id="IPR010935">
    <property type="entry name" value="SMC_hinge"/>
</dbReference>
<evidence type="ECO:0000256" key="2">
    <source>
        <dbReference type="ARBA" id="ARBA00022776"/>
    </source>
</evidence>
<dbReference type="SMART" id="SM00968">
    <property type="entry name" value="SMC_hinge"/>
    <property type="match status" value="1"/>
</dbReference>
<keyword evidence="4" id="KW-0131">Cell cycle</keyword>
<keyword evidence="9" id="KW-1185">Reference proteome</keyword>
<proteinExistence type="predicted"/>
<accession>A0A3P7M281</accession>
<dbReference type="SUPFAM" id="SSF75553">
    <property type="entry name" value="Smc hinge domain"/>
    <property type="match status" value="1"/>
</dbReference>
<dbReference type="GO" id="GO:0051301">
    <property type="term" value="P:cell division"/>
    <property type="evidence" value="ECO:0007669"/>
    <property type="project" value="UniProtKB-KW"/>
</dbReference>
<dbReference type="InterPro" id="IPR036277">
    <property type="entry name" value="SMC_hinge_sf"/>
</dbReference>
<evidence type="ECO:0000259" key="7">
    <source>
        <dbReference type="SMART" id="SM00968"/>
    </source>
</evidence>
<evidence type="ECO:0000256" key="4">
    <source>
        <dbReference type="ARBA" id="ARBA00023306"/>
    </source>
</evidence>